<dbReference type="InParanoid" id="A0A2J7R9B6"/>
<dbReference type="Gene3D" id="1.10.287.1130">
    <property type="entry name" value="CytochromE C oxidase copper chaperone"/>
    <property type="match status" value="1"/>
</dbReference>
<dbReference type="PANTHER" id="PTHR34561">
    <property type="entry name" value="NADH DEHYDROGENASE [UBIQUINONE] 1 ALPHA SUBCOMPLEX ASSEMBLY FACTOR 8"/>
    <property type="match status" value="1"/>
</dbReference>
<dbReference type="PANTHER" id="PTHR34561:SF1">
    <property type="entry name" value="NADH DEHYDROGENASE [UBIQUINONE] 1 ALPHA SUBCOMPLEX ASSEMBLY FACTOR 8"/>
    <property type="match status" value="1"/>
</dbReference>
<dbReference type="Pfam" id="PF08991">
    <property type="entry name" value="CMC4"/>
    <property type="match status" value="1"/>
</dbReference>
<dbReference type="InterPro" id="IPR027179">
    <property type="entry name" value="CMC4"/>
</dbReference>
<comment type="caution">
    <text evidence="1">The sequence shown here is derived from an EMBL/GenBank/DDBJ whole genome shotgun (WGS) entry which is preliminary data.</text>
</comment>
<evidence type="ECO:0000313" key="1">
    <source>
        <dbReference type="EMBL" id="PNF37412.1"/>
    </source>
</evidence>
<dbReference type="AlphaFoldDB" id="A0A2J7R9B6"/>
<protein>
    <recommendedName>
        <fullName evidence="3">IMS import disulfide relay-system CHCH-CHCH-like Cx9C domain-containing protein</fullName>
    </recommendedName>
</protein>
<dbReference type="GO" id="GO:0032981">
    <property type="term" value="P:mitochondrial respiratory chain complex I assembly"/>
    <property type="evidence" value="ECO:0007669"/>
    <property type="project" value="InterPro"/>
</dbReference>
<sequence>MQNVCLGETPKLEWTLESSLASDQIRRGPFWTHYVAVDAVDELSSTTLAESGRIGRMVDENSYQEASCQQFIELLKECCRKWGSASISCSGIDTSETPSQTKARQRLRRYPELLIECSAPAAAYATCVLAKENVKQAECDREFQELRQCLQRAARRMGTRL</sequence>
<name>A0A2J7R9B6_9NEOP</name>
<dbReference type="SUPFAM" id="SSF47072">
    <property type="entry name" value="Cysteine alpha-hairpin motif"/>
    <property type="match status" value="1"/>
</dbReference>
<dbReference type="InterPro" id="IPR009069">
    <property type="entry name" value="Cys_alpha_HP_mot_SF"/>
</dbReference>
<dbReference type="GO" id="GO:0005739">
    <property type="term" value="C:mitochondrion"/>
    <property type="evidence" value="ECO:0007669"/>
    <property type="project" value="InterPro"/>
</dbReference>
<dbReference type="Proteomes" id="UP000235965">
    <property type="component" value="Unassembled WGS sequence"/>
</dbReference>
<dbReference type="STRING" id="105785.A0A2J7R9B6"/>
<dbReference type="InterPro" id="IPR034595">
    <property type="entry name" value="NDUFAF8"/>
</dbReference>
<reference evidence="1 2" key="1">
    <citation type="submission" date="2017-12" db="EMBL/GenBank/DDBJ databases">
        <title>Hemimetabolous genomes reveal molecular basis of termite eusociality.</title>
        <authorList>
            <person name="Harrison M.C."/>
            <person name="Jongepier E."/>
            <person name="Robertson H.M."/>
            <person name="Arning N."/>
            <person name="Bitard-Feildel T."/>
            <person name="Chao H."/>
            <person name="Childers C.P."/>
            <person name="Dinh H."/>
            <person name="Doddapaneni H."/>
            <person name="Dugan S."/>
            <person name="Gowin J."/>
            <person name="Greiner C."/>
            <person name="Han Y."/>
            <person name="Hu H."/>
            <person name="Hughes D.S.T."/>
            <person name="Huylmans A.-K."/>
            <person name="Kemena C."/>
            <person name="Kremer L.P.M."/>
            <person name="Lee S.L."/>
            <person name="Lopez-Ezquerra A."/>
            <person name="Mallet L."/>
            <person name="Monroy-Kuhn J.M."/>
            <person name="Moser A."/>
            <person name="Murali S.C."/>
            <person name="Muzny D.M."/>
            <person name="Otani S."/>
            <person name="Piulachs M.-D."/>
            <person name="Poelchau M."/>
            <person name="Qu J."/>
            <person name="Schaub F."/>
            <person name="Wada-Katsumata A."/>
            <person name="Worley K.C."/>
            <person name="Xie Q."/>
            <person name="Ylla G."/>
            <person name="Poulsen M."/>
            <person name="Gibbs R.A."/>
            <person name="Schal C."/>
            <person name="Richards S."/>
            <person name="Belles X."/>
            <person name="Korb J."/>
            <person name="Bornberg-Bauer E."/>
        </authorList>
    </citation>
    <scope>NUCLEOTIDE SEQUENCE [LARGE SCALE GENOMIC DNA]</scope>
    <source>
        <tissue evidence="1">Whole body</tissue>
    </source>
</reference>
<accession>A0A2J7R9B6</accession>
<keyword evidence="2" id="KW-1185">Reference proteome</keyword>
<evidence type="ECO:0000313" key="2">
    <source>
        <dbReference type="Proteomes" id="UP000235965"/>
    </source>
</evidence>
<dbReference type="EMBL" id="NEVH01006600">
    <property type="protein sequence ID" value="PNF37412.1"/>
    <property type="molecule type" value="Genomic_DNA"/>
</dbReference>
<gene>
    <name evidence="1" type="ORF">B7P43_G16022</name>
</gene>
<evidence type="ECO:0008006" key="3">
    <source>
        <dbReference type="Google" id="ProtNLM"/>
    </source>
</evidence>
<organism evidence="1 2">
    <name type="scientific">Cryptotermes secundus</name>
    <dbReference type="NCBI Taxonomy" id="105785"/>
    <lineage>
        <taxon>Eukaryota</taxon>
        <taxon>Metazoa</taxon>
        <taxon>Ecdysozoa</taxon>
        <taxon>Arthropoda</taxon>
        <taxon>Hexapoda</taxon>
        <taxon>Insecta</taxon>
        <taxon>Pterygota</taxon>
        <taxon>Neoptera</taxon>
        <taxon>Polyneoptera</taxon>
        <taxon>Dictyoptera</taxon>
        <taxon>Blattodea</taxon>
        <taxon>Blattoidea</taxon>
        <taxon>Termitoidae</taxon>
        <taxon>Kalotermitidae</taxon>
        <taxon>Cryptotermitinae</taxon>
        <taxon>Cryptotermes</taxon>
    </lineage>
</organism>
<proteinExistence type="predicted"/>